<comment type="similarity">
    <text evidence="1">Belongs to the bacterial ribosomal protein bL21 family.</text>
</comment>
<evidence type="ECO:0000313" key="3">
    <source>
        <dbReference type="EMBL" id="CAE1285978.1"/>
    </source>
</evidence>
<gene>
    <name evidence="3" type="ORF">SPHA_45727</name>
</gene>
<dbReference type="GO" id="GO:0005762">
    <property type="term" value="C:mitochondrial large ribosomal subunit"/>
    <property type="evidence" value="ECO:0007669"/>
    <property type="project" value="TreeGrafter"/>
</dbReference>
<comment type="caution">
    <text evidence="3">The sequence shown here is derived from an EMBL/GenBank/DDBJ whole genome shotgun (WGS) entry which is preliminary data.</text>
</comment>
<dbReference type="PANTHER" id="PTHR21349">
    <property type="entry name" value="50S RIBOSOMAL PROTEIN L21"/>
    <property type="match status" value="1"/>
</dbReference>
<accession>A0A812CXS7</accession>
<evidence type="ECO:0000313" key="4">
    <source>
        <dbReference type="Proteomes" id="UP000597762"/>
    </source>
</evidence>
<dbReference type="PANTHER" id="PTHR21349:SF0">
    <property type="entry name" value="LARGE RIBOSOMAL SUBUNIT PROTEIN BL21M"/>
    <property type="match status" value="1"/>
</dbReference>
<dbReference type="SUPFAM" id="SSF141091">
    <property type="entry name" value="L21p-like"/>
    <property type="match status" value="1"/>
</dbReference>
<dbReference type="InterPro" id="IPR036164">
    <property type="entry name" value="bL21-like_sf"/>
</dbReference>
<dbReference type="GO" id="GO:0003735">
    <property type="term" value="F:structural constituent of ribosome"/>
    <property type="evidence" value="ECO:0007669"/>
    <property type="project" value="TreeGrafter"/>
</dbReference>
<evidence type="ECO:0000256" key="1">
    <source>
        <dbReference type="ARBA" id="ARBA00008563"/>
    </source>
</evidence>
<dbReference type="InterPro" id="IPR028909">
    <property type="entry name" value="bL21-like"/>
</dbReference>
<reference evidence="3" key="1">
    <citation type="submission" date="2021-01" db="EMBL/GenBank/DDBJ databases">
        <authorList>
            <person name="Li R."/>
            <person name="Bekaert M."/>
        </authorList>
    </citation>
    <scope>NUCLEOTIDE SEQUENCE</scope>
    <source>
        <strain evidence="3">Farmed</strain>
    </source>
</reference>
<dbReference type="EMBL" id="CAHIKZ030002370">
    <property type="protein sequence ID" value="CAE1285978.1"/>
    <property type="molecule type" value="Genomic_DNA"/>
</dbReference>
<sequence>MAATIRTLGSLWKNFRNLYIGTVLPSQTPVLGSCSRFTLQCRFRSRGWQLGKIKPLINKGTPTILNEVENEKLIAQVSEEMIKGDIGRLFAVVHIRGLQRKVTTEDLVIVHGSFPPNIGERIRLEKVLLVGSKDFTLIGKPLLSRTLVNVEATVIEKTLTHSKPYLTYRPRKNDRKFKLFKGEQTIIVINKIAVNPNEHVLKMKRSIITSQEQKNCEEWLSTRNRKKICPSVASKTLISHKLASFPFTSKYKLTQNSSPSKQLIIPQHQMSILNFVKKDKISQHQDKQNFLSSILYTRFYPGLPPGF</sequence>
<name>A0A812CXS7_ACAPH</name>
<evidence type="ECO:0000256" key="2">
    <source>
        <dbReference type="ARBA" id="ARBA00044129"/>
    </source>
</evidence>
<dbReference type="Proteomes" id="UP000597762">
    <property type="component" value="Unassembled WGS sequence"/>
</dbReference>
<proteinExistence type="inferred from homology"/>
<dbReference type="Pfam" id="PF00829">
    <property type="entry name" value="Ribosomal_L21p"/>
    <property type="match status" value="1"/>
</dbReference>
<dbReference type="OrthoDB" id="5994at2759"/>
<dbReference type="PROSITE" id="PS51257">
    <property type="entry name" value="PROKAR_LIPOPROTEIN"/>
    <property type="match status" value="1"/>
</dbReference>
<keyword evidence="4" id="KW-1185">Reference proteome</keyword>
<protein>
    <recommendedName>
        <fullName evidence="2">Large ribosomal subunit protein bL21m</fullName>
    </recommendedName>
</protein>
<organism evidence="3 4">
    <name type="scientific">Acanthosepion pharaonis</name>
    <name type="common">Pharaoh cuttlefish</name>
    <name type="synonym">Sepia pharaonis</name>
    <dbReference type="NCBI Taxonomy" id="158019"/>
    <lineage>
        <taxon>Eukaryota</taxon>
        <taxon>Metazoa</taxon>
        <taxon>Spiralia</taxon>
        <taxon>Lophotrochozoa</taxon>
        <taxon>Mollusca</taxon>
        <taxon>Cephalopoda</taxon>
        <taxon>Coleoidea</taxon>
        <taxon>Decapodiformes</taxon>
        <taxon>Sepiida</taxon>
        <taxon>Sepiina</taxon>
        <taxon>Sepiidae</taxon>
        <taxon>Acanthosepion</taxon>
    </lineage>
</organism>
<dbReference type="AlphaFoldDB" id="A0A812CXS7"/>